<dbReference type="Proteomes" id="UP001519344">
    <property type="component" value="Unassembled WGS sequence"/>
</dbReference>
<evidence type="ECO:0000256" key="1">
    <source>
        <dbReference type="SAM" id="SignalP"/>
    </source>
</evidence>
<proteinExistence type="predicted"/>
<dbReference type="PROSITE" id="PS51257">
    <property type="entry name" value="PROKAR_LIPOPROTEIN"/>
    <property type="match status" value="1"/>
</dbReference>
<evidence type="ECO:0000313" key="3">
    <source>
        <dbReference type="Proteomes" id="UP001519344"/>
    </source>
</evidence>
<feature type="signal peptide" evidence="1">
    <location>
        <begin position="1"/>
        <end position="27"/>
    </location>
</feature>
<reference evidence="2 3" key="1">
    <citation type="submission" date="2021-03" db="EMBL/GenBank/DDBJ databases">
        <title>Genomic Encyclopedia of Type Strains, Phase IV (KMG-IV): sequencing the most valuable type-strain genomes for metagenomic binning, comparative biology and taxonomic classification.</title>
        <authorList>
            <person name="Goeker M."/>
        </authorList>
    </citation>
    <scope>NUCLEOTIDE SEQUENCE [LARGE SCALE GENOMIC DNA]</scope>
    <source>
        <strain evidence="2 3">DSM 24950</strain>
    </source>
</reference>
<dbReference type="RefSeq" id="WP_167061279.1">
    <property type="nucleotide sequence ID" value="NZ_JAAOZR010000024.1"/>
</dbReference>
<protein>
    <submittedName>
        <fullName evidence="2">Uncharacterized protein</fullName>
    </submittedName>
</protein>
<accession>A0ABS4HYK2</accession>
<dbReference type="EMBL" id="JAGGKV010000006">
    <property type="protein sequence ID" value="MBP1963723.1"/>
    <property type="molecule type" value="Genomic_DNA"/>
</dbReference>
<feature type="chain" id="PRO_5046267540" evidence="1">
    <location>
        <begin position="28"/>
        <end position="57"/>
    </location>
</feature>
<comment type="caution">
    <text evidence="2">The sequence shown here is derived from an EMBL/GenBank/DDBJ whole genome shotgun (WGS) entry which is preliminary data.</text>
</comment>
<keyword evidence="3" id="KW-1185">Reference proteome</keyword>
<keyword evidence="1" id="KW-0732">Signal</keyword>
<organism evidence="2 3">
    <name type="scientific">Paenibacillus aceris</name>
    <dbReference type="NCBI Taxonomy" id="869555"/>
    <lineage>
        <taxon>Bacteria</taxon>
        <taxon>Bacillati</taxon>
        <taxon>Bacillota</taxon>
        <taxon>Bacilli</taxon>
        <taxon>Bacillales</taxon>
        <taxon>Paenibacillaceae</taxon>
        <taxon>Paenibacillus</taxon>
    </lineage>
</organism>
<name>A0ABS4HYK2_9BACL</name>
<sequence length="57" mass="6631">MLMKILNVLLVMAACFFLLFMAFEADAPAKNDEPNPMKQNQEQFARIQQTYYAEDVK</sequence>
<evidence type="ECO:0000313" key="2">
    <source>
        <dbReference type="EMBL" id="MBP1963723.1"/>
    </source>
</evidence>
<gene>
    <name evidence="2" type="ORF">J2Z65_002942</name>
</gene>